<evidence type="ECO:0000313" key="1">
    <source>
        <dbReference type="EMBL" id="TFK60643.1"/>
    </source>
</evidence>
<name>A0ACD3A4P7_9AGAR</name>
<reference evidence="1 2" key="1">
    <citation type="journal article" date="2019" name="Nat. Ecol. Evol.">
        <title>Megaphylogeny resolves global patterns of mushroom evolution.</title>
        <authorList>
            <person name="Varga T."/>
            <person name="Krizsan K."/>
            <person name="Foldi C."/>
            <person name="Dima B."/>
            <person name="Sanchez-Garcia M."/>
            <person name="Sanchez-Ramirez S."/>
            <person name="Szollosi G.J."/>
            <person name="Szarkandi J.G."/>
            <person name="Papp V."/>
            <person name="Albert L."/>
            <person name="Andreopoulos W."/>
            <person name="Angelini C."/>
            <person name="Antonin V."/>
            <person name="Barry K.W."/>
            <person name="Bougher N.L."/>
            <person name="Buchanan P."/>
            <person name="Buyck B."/>
            <person name="Bense V."/>
            <person name="Catcheside P."/>
            <person name="Chovatia M."/>
            <person name="Cooper J."/>
            <person name="Damon W."/>
            <person name="Desjardin D."/>
            <person name="Finy P."/>
            <person name="Geml J."/>
            <person name="Haridas S."/>
            <person name="Hughes K."/>
            <person name="Justo A."/>
            <person name="Karasinski D."/>
            <person name="Kautmanova I."/>
            <person name="Kiss B."/>
            <person name="Kocsube S."/>
            <person name="Kotiranta H."/>
            <person name="LaButti K.M."/>
            <person name="Lechner B.E."/>
            <person name="Liimatainen K."/>
            <person name="Lipzen A."/>
            <person name="Lukacs Z."/>
            <person name="Mihaltcheva S."/>
            <person name="Morgado L.N."/>
            <person name="Niskanen T."/>
            <person name="Noordeloos M.E."/>
            <person name="Ohm R.A."/>
            <person name="Ortiz-Santana B."/>
            <person name="Ovrebo C."/>
            <person name="Racz N."/>
            <person name="Riley R."/>
            <person name="Savchenko A."/>
            <person name="Shiryaev A."/>
            <person name="Soop K."/>
            <person name="Spirin V."/>
            <person name="Szebenyi C."/>
            <person name="Tomsovsky M."/>
            <person name="Tulloss R.E."/>
            <person name="Uehling J."/>
            <person name="Grigoriev I.V."/>
            <person name="Vagvolgyi C."/>
            <person name="Papp T."/>
            <person name="Martin F.M."/>
            <person name="Miettinen O."/>
            <person name="Hibbett D.S."/>
            <person name="Nagy L.G."/>
        </authorList>
    </citation>
    <scope>NUCLEOTIDE SEQUENCE [LARGE SCALE GENOMIC DNA]</scope>
    <source>
        <strain evidence="1 2">NL-1719</strain>
    </source>
</reference>
<dbReference type="EMBL" id="ML208748">
    <property type="protein sequence ID" value="TFK60643.1"/>
    <property type="molecule type" value="Genomic_DNA"/>
</dbReference>
<gene>
    <name evidence="1" type="ORF">BDN72DRAFT_850335</name>
</gene>
<proteinExistence type="predicted"/>
<evidence type="ECO:0000313" key="2">
    <source>
        <dbReference type="Proteomes" id="UP000308600"/>
    </source>
</evidence>
<organism evidence="1 2">
    <name type="scientific">Pluteus cervinus</name>
    <dbReference type="NCBI Taxonomy" id="181527"/>
    <lineage>
        <taxon>Eukaryota</taxon>
        <taxon>Fungi</taxon>
        <taxon>Dikarya</taxon>
        <taxon>Basidiomycota</taxon>
        <taxon>Agaricomycotina</taxon>
        <taxon>Agaricomycetes</taxon>
        <taxon>Agaricomycetidae</taxon>
        <taxon>Agaricales</taxon>
        <taxon>Pluteineae</taxon>
        <taxon>Pluteaceae</taxon>
        <taxon>Pluteus</taxon>
    </lineage>
</organism>
<sequence>MSYIATLTPYYGEKPEDEPPASVPELLHRGDDINQGFRGSYVWLQPVYGPLETAASSFEILIQPNANPNLLDLAKGAGGDYRYLVPTTSSGSARVTAVALLRTPFPVTEAPVGWQSITTDINAGRNGDYLYIISKLST</sequence>
<protein>
    <submittedName>
        <fullName evidence="1">Uncharacterized protein</fullName>
    </submittedName>
</protein>
<accession>A0ACD3A4P7</accession>
<dbReference type="Proteomes" id="UP000308600">
    <property type="component" value="Unassembled WGS sequence"/>
</dbReference>
<keyword evidence="2" id="KW-1185">Reference proteome</keyword>